<protein>
    <submittedName>
        <fullName evidence="2">Uncharacterized protein</fullName>
    </submittedName>
</protein>
<dbReference type="AlphaFoldDB" id="A0A382SBX1"/>
<proteinExistence type="predicted"/>
<evidence type="ECO:0000256" key="1">
    <source>
        <dbReference type="SAM" id="Phobius"/>
    </source>
</evidence>
<feature type="transmembrane region" description="Helical" evidence="1">
    <location>
        <begin position="12"/>
        <end position="29"/>
    </location>
</feature>
<dbReference type="EMBL" id="UINC01127943">
    <property type="protein sequence ID" value="SVD07394.1"/>
    <property type="molecule type" value="Genomic_DNA"/>
</dbReference>
<sequence>HNLDQKEDFMQILPEGIYGLTLAWVFFRMI</sequence>
<evidence type="ECO:0000313" key="2">
    <source>
        <dbReference type="EMBL" id="SVD07394.1"/>
    </source>
</evidence>
<feature type="non-terminal residue" evidence="2">
    <location>
        <position position="1"/>
    </location>
</feature>
<keyword evidence="1" id="KW-0812">Transmembrane</keyword>
<organism evidence="2">
    <name type="scientific">marine metagenome</name>
    <dbReference type="NCBI Taxonomy" id="408172"/>
    <lineage>
        <taxon>unclassified sequences</taxon>
        <taxon>metagenomes</taxon>
        <taxon>ecological metagenomes</taxon>
    </lineage>
</organism>
<name>A0A382SBX1_9ZZZZ</name>
<accession>A0A382SBX1</accession>
<keyword evidence="1" id="KW-1133">Transmembrane helix</keyword>
<keyword evidence="1" id="KW-0472">Membrane</keyword>
<reference evidence="2" key="1">
    <citation type="submission" date="2018-05" db="EMBL/GenBank/DDBJ databases">
        <authorList>
            <person name="Lanie J.A."/>
            <person name="Ng W.-L."/>
            <person name="Kazmierczak K.M."/>
            <person name="Andrzejewski T.M."/>
            <person name="Davidsen T.M."/>
            <person name="Wayne K.J."/>
            <person name="Tettelin H."/>
            <person name="Glass J.I."/>
            <person name="Rusch D."/>
            <person name="Podicherti R."/>
            <person name="Tsui H.-C.T."/>
            <person name="Winkler M.E."/>
        </authorList>
    </citation>
    <scope>NUCLEOTIDE SEQUENCE</scope>
</reference>
<gene>
    <name evidence="2" type="ORF">METZ01_LOCUS360248</name>
</gene>